<reference evidence="1 2" key="1">
    <citation type="journal article" date="2022" name="bioRxiv">
        <title>Ecology and evolution of chlamydial symbionts of arthropods.</title>
        <authorList>
            <person name="Halter T."/>
            <person name="Koestlbacher S."/>
            <person name="Collingro A."/>
            <person name="Sixt B.S."/>
            <person name="Toenshoff E.R."/>
            <person name="Hendrickx F."/>
            <person name="Kostanjsek R."/>
            <person name="Horn M."/>
        </authorList>
    </citation>
    <scope>NUCLEOTIDE SEQUENCE [LARGE SCALE GENOMIC DNA]</scope>
    <source>
        <strain evidence="1">W744xW776</strain>
    </source>
</reference>
<name>A0ABX8V2F0_9BACT</name>
<evidence type="ECO:0000313" key="2">
    <source>
        <dbReference type="Proteomes" id="UP000826014"/>
    </source>
</evidence>
<evidence type="ECO:0000313" key="1">
    <source>
        <dbReference type="EMBL" id="QYF49316.1"/>
    </source>
</evidence>
<keyword evidence="2" id="KW-1185">Reference proteome</keyword>
<accession>A0ABX8V2F0</accession>
<sequence>MDEFLKSASIFKTVNLIQDRFILKSGCQWRMLLVDYPKWELCYYYFPLWNKKDDKNSKSILEIVLKKIGWRDQKKQWSERENKLCNY</sequence>
<dbReference type="EMBL" id="CP075587">
    <property type="protein sequence ID" value="QYF49316.1"/>
    <property type="molecule type" value="Genomic_DNA"/>
</dbReference>
<protein>
    <recommendedName>
        <fullName evidence="3">Transposase</fullName>
    </recommendedName>
</protein>
<gene>
    <name evidence="1" type="ORF">RHABOEDO_001631</name>
</gene>
<dbReference type="Proteomes" id="UP000826014">
    <property type="component" value="Chromosome"/>
</dbReference>
<evidence type="ECO:0008006" key="3">
    <source>
        <dbReference type="Google" id="ProtNLM"/>
    </source>
</evidence>
<organism evidence="1 2">
    <name type="scientific">Candidatus Rhabdochlamydia oedothoracis</name>
    <dbReference type="NCBI Taxonomy" id="2720720"/>
    <lineage>
        <taxon>Bacteria</taxon>
        <taxon>Pseudomonadati</taxon>
        <taxon>Chlamydiota</taxon>
        <taxon>Chlamydiia</taxon>
        <taxon>Parachlamydiales</taxon>
        <taxon>Candidatus Rhabdochlamydiaceae</taxon>
        <taxon>Candidatus Rhabdochlamydia</taxon>
    </lineage>
</organism>
<proteinExistence type="predicted"/>